<keyword evidence="4" id="KW-1185">Reference proteome</keyword>
<dbReference type="InterPro" id="IPR032710">
    <property type="entry name" value="NTF2-like_dom_sf"/>
</dbReference>
<comment type="caution">
    <text evidence="3">The sequence shown here is derived from an EMBL/GenBank/DDBJ whole genome shotgun (WGS) entry which is preliminary data.</text>
</comment>
<dbReference type="Pfam" id="PF13474">
    <property type="entry name" value="SnoaL_3"/>
    <property type="match status" value="1"/>
</dbReference>
<accession>A0A9X1L7T6</accession>
<proteinExistence type="predicted"/>
<dbReference type="Gene3D" id="3.10.450.50">
    <property type="match status" value="1"/>
</dbReference>
<evidence type="ECO:0000256" key="1">
    <source>
        <dbReference type="SAM" id="SignalP"/>
    </source>
</evidence>
<dbReference type="NCBIfam" id="TIGR02246">
    <property type="entry name" value="SgcJ/EcaC family oxidoreductase"/>
    <property type="match status" value="1"/>
</dbReference>
<evidence type="ECO:0000259" key="2">
    <source>
        <dbReference type="Pfam" id="PF13474"/>
    </source>
</evidence>
<organism evidence="3 4">
    <name type="scientific">Roseicella aerolata</name>
    <dbReference type="NCBI Taxonomy" id="2883479"/>
    <lineage>
        <taxon>Bacteria</taxon>
        <taxon>Pseudomonadati</taxon>
        <taxon>Pseudomonadota</taxon>
        <taxon>Alphaproteobacteria</taxon>
        <taxon>Acetobacterales</taxon>
        <taxon>Roseomonadaceae</taxon>
        <taxon>Roseicella</taxon>
    </lineage>
</organism>
<protein>
    <submittedName>
        <fullName evidence="3">Nuclear transport factor 2 family protein</fullName>
    </submittedName>
</protein>
<reference evidence="3" key="1">
    <citation type="submission" date="2021-10" db="EMBL/GenBank/DDBJ databases">
        <title>Roseicella aerolatum sp. nov., isolated from aerosols of e-waste dismantling site.</title>
        <authorList>
            <person name="Qin T."/>
        </authorList>
    </citation>
    <scope>NUCLEOTIDE SEQUENCE</scope>
    <source>
        <strain evidence="3">GB24</strain>
    </source>
</reference>
<evidence type="ECO:0000313" key="3">
    <source>
        <dbReference type="EMBL" id="MCB4821844.1"/>
    </source>
</evidence>
<feature type="chain" id="PRO_5040945230" evidence="1">
    <location>
        <begin position="21"/>
        <end position="150"/>
    </location>
</feature>
<dbReference type="InterPro" id="IPR037401">
    <property type="entry name" value="SnoaL-like"/>
</dbReference>
<feature type="domain" description="SnoaL-like" evidence="2">
    <location>
        <begin position="28"/>
        <end position="144"/>
    </location>
</feature>
<dbReference type="AlphaFoldDB" id="A0A9X1L7T6"/>
<dbReference type="Proteomes" id="UP001139311">
    <property type="component" value="Unassembled WGS sequence"/>
</dbReference>
<dbReference type="SUPFAM" id="SSF54427">
    <property type="entry name" value="NTF2-like"/>
    <property type="match status" value="1"/>
</dbReference>
<feature type="signal peptide" evidence="1">
    <location>
        <begin position="1"/>
        <end position="20"/>
    </location>
</feature>
<sequence>MPRRRLFLAALVPFALPAAGQPADPAGLLRAWAEAYASNDGPRCAALYTEDARLWGSTSREQTVGRAAIAAYFGRVRPGATAISVSFGEHAVREVAQGVALASGHYSFRRQRADGTEAQEPSRFSMAMLRGADGAWRIADHHSSRLPPER</sequence>
<gene>
    <name evidence="3" type="ORF">LHA35_08880</name>
</gene>
<evidence type="ECO:0000313" key="4">
    <source>
        <dbReference type="Proteomes" id="UP001139311"/>
    </source>
</evidence>
<name>A0A9X1L7T6_9PROT</name>
<dbReference type="EMBL" id="JAJAQI010000010">
    <property type="protein sequence ID" value="MCB4821844.1"/>
    <property type="molecule type" value="Genomic_DNA"/>
</dbReference>
<keyword evidence="1" id="KW-0732">Signal</keyword>
<dbReference type="RefSeq" id="WP_226607185.1">
    <property type="nucleotide sequence ID" value="NZ_JAJAQI010000010.1"/>
</dbReference>
<dbReference type="InterPro" id="IPR011944">
    <property type="entry name" value="Steroid_delta5-4_isomerase"/>
</dbReference>